<dbReference type="SUPFAM" id="SSF52058">
    <property type="entry name" value="L domain-like"/>
    <property type="match status" value="1"/>
</dbReference>
<sequence>MSEKQSSHDDPEVEKYSNHNASDADNSGSTTKNSDEHEQDNDNSKIMDEKPDLRLVAEDVDLHHNDNQLISILEQSSPQHILPYKQKISYRQNIDFTGNQSSEFGNNMTNGSIASDSAPGESLPNTFKNKTHPNAKSKALGASKLVNGSAAAVVPTTTRITEEDSSQLHHDASQNNVSNSKAPAENKPNSFFPPVLDVKWPTEEIRSQHSTPHRVGITGPSPFTEHDLNTGDSVIHNSNVLNMEVPKYRAARMEYENQKNSDKLAGIFGHVEPDEEPNNKEQNSISTTVSTPYPTISKHPRDFPEPMETVRETRTGVNDIIPKSPLKLYVDNYNTFTKNQLAGVLENVRSNKNTPAQQFSSEQSSLKRPGHNLSKPPVLNLNSTILNTPAAKNIKDFTKTGAYNERSYLKNADKVFSDLKKKGYPGRTDGVRITSQATNTSTPKKGFDIGAQIDNHEDASPFTSFSTGSTGLKSDTSEIRDIQAQGVDASSDDPQNYTSYSGHSNLQTRLMIQQPPQPSEGSYTYDGESDGNEEEEDENEESLLTEVMPGYVNQFIPPENTSGYFSPNNARSYISPATKAHLYASQIVQNRIPIFEEQNNHFNEELELPIERLHDIPRQHAHGSRASSNSVIWKTISQLQLNKGGTAAGNAHPKITKGRVQPDIAIPSEINGMVFDPVRQTWNSVDAVRHTTFDSIEDLVDDSHPTTSTAIPSSRKQQKFAALTKLPQPQQPIQPHQSILKKNSSKRPTEPLEVSFHEPDYSSSSDRANPISYGDVTRVSQIHDVSFSESNKHLVSAITEILDLQHNHEEEIVSWKEIREINLDHFNLNNVKGLSTLLPSLVSVDLSHNDLKYLTGVPRQIMQLDLSHNRIEGITPFSDYRDLQQLYLDNNQLTMVTNLRLNIHLTDLSLENNKITSLRGLGGLTNLRTLNVSENELLGRLDFNDLPLKNLQVLNLSNNNIQEIAGLHHLKLLRVLTVDNNSLMRFECESSSVAKLLVRFNNIRYLNISQMSQLRALKIDENFIELVEGLDNMALIEELSCKSQARNGILTQILDKCSKLRKLDISGNRDYFSSLPKSKETKTFPLVSDLTLSAMNLENVPYDLHAKFPNVQNLNLSFNKLSDIRGLQQYTSLKKVYLIDNLIESYGPILVGMRGSRKSLRLLDVRMNPCTRDIYPYLFSADEKDATNLDIVRGEDIQSFLVNYKELDHSDQWAARDKRFLHDLIKLEDDALLRKRDIFECFVGLYFTFLVKLDGNILKKSRKDYLFKLYQSLEQ</sequence>
<dbReference type="STRING" id="5486.A0A367YFG7"/>
<dbReference type="InterPro" id="IPR052574">
    <property type="entry name" value="CDIRP"/>
</dbReference>
<evidence type="ECO:0000256" key="3">
    <source>
        <dbReference type="SAM" id="MobiDB-lite"/>
    </source>
</evidence>
<dbReference type="SMART" id="SM00369">
    <property type="entry name" value="LRR_TYP"/>
    <property type="match status" value="4"/>
</dbReference>
<keyword evidence="2" id="KW-0677">Repeat</keyword>
<feature type="compositionally biased region" description="Polar residues" evidence="3">
    <location>
        <begin position="18"/>
        <end position="32"/>
    </location>
</feature>
<dbReference type="GO" id="GO:0061499">
    <property type="term" value="C:outer plaque of mitotic spindle pole body"/>
    <property type="evidence" value="ECO:0007669"/>
    <property type="project" value="TreeGrafter"/>
</dbReference>
<feature type="compositionally biased region" description="Polar residues" evidence="3">
    <location>
        <begin position="492"/>
        <end position="511"/>
    </location>
</feature>
<protein>
    <submittedName>
        <fullName evidence="4">Septation initiation network scaffold protein cdc11</fullName>
    </submittedName>
</protein>
<dbReference type="Proteomes" id="UP000253472">
    <property type="component" value="Unassembled WGS sequence"/>
</dbReference>
<feature type="compositionally biased region" description="Polar residues" evidence="3">
    <location>
        <begin position="353"/>
        <end position="366"/>
    </location>
</feature>
<dbReference type="PANTHER" id="PTHR47566:SF1">
    <property type="entry name" value="PROTEIN NUD1"/>
    <property type="match status" value="1"/>
</dbReference>
<dbReference type="PANTHER" id="PTHR47566">
    <property type="match status" value="1"/>
</dbReference>
<name>A0A367YFG7_9ASCO</name>
<feature type="compositionally biased region" description="Basic and acidic residues" evidence="3">
    <location>
        <begin position="1"/>
        <end position="17"/>
    </location>
</feature>
<dbReference type="GO" id="GO:1902412">
    <property type="term" value="P:regulation of mitotic cytokinesis"/>
    <property type="evidence" value="ECO:0007669"/>
    <property type="project" value="TreeGrafter"/>
</dbReference>
<dbReference type="AlphaFoldDB" id="A0A367YFG7"/>
<dbReference type="SUPFAM" id="SSF52047">
    <property type="entry name" value="RNI-like"/>
    <property type="match status" value="1"/>
</dbReference>
<dbReference type="PROSITE" id="PS51450">
    <property type="entry name" value="LRR"/>
    <property type="match status" value="4"/>
</dbReference>
<dbReference type="InterPro" id="IPR001611">
    <property type="entry name" value="Leu-rich_rpt"/>
</dbReference>
<feature type="compositionally biased region" description="Polar residues" evidence="3">
    <location>
        <begin position="280"/>
        <end position="294"/>
    </location>
</feature>
<dbReference type="InterPro" id="IPR025875">
    <property type="entry name" value="Leu-rich_rpt_4"/>
</dbReference>
<dbReference type="Pfam" id="PF00560">
    <property type="entry name" value="LRR_1"/>
    <property type="match status" value="1"/>
</dbReference>
<dbReference type="OrthoDB" id="7451790at2759"/>
<feature type="compositionally biased region" description="Polar residues" evidence="3">
    <location>
        <begin position="433"/>
        <end position="443"/>
    </location>
</feature>
<feature type="compositionally biased region" description="Low complexity" evidence="3">
    <location>
        <begin position="727"/>
        <end position="737"/>
    </location>
</feature>
<gene>
    <name evidence="4" type="primary">cdc11_0</name>
    <name evidence="4" type="ORF">Cantr_00399</name>
</gene>
<feature type="compositionally biased region" description="Basic and acidic residues" evidence="3">
    <location>
        <begin position="160"/>
        <end position="172"/>
    </location>
</feature>
<feature type="compositionally biased region" description="Acidic residues" evidence="3">
    <location>
        <begin position="527"/>
        <end position="542"/>
    </location>
</feature>
<evidence type="ECO:0000313" key="5">
    <source>
        <dbReference type="Proteomes" id="UP000253472"/>
    </source>
</evidence>
<feature type="region of interest" description="Disordered" evidence="3">
    <location>
        <begin position="160"/>
        <end position="194"/>
    </location>
</feature>
<feature type="region of interest" description="Disordered" evidence="3">
    <location>
        <begin position="99"/>
        <end position="120"/>
    </location>
</feature>
<dbReference type="Gene3D" id="3.80.10.10">
    <property type="entry name" value="Ribonuclease Inhibitor"/>
    <property type="match status" value="2"/>
</dbReference>
<feature type="region of interest" description="Disordered" evidence="3">
    <location>
        <begin position="726"/>
        <end position="768"/>
    </location>
</feature>
<feature type="region of interest" description="Disordered" evidence="3">
    <location>
        <begin position="208"/>
        <end position="231"/>
    </location>
</feature>
<dbReference type="EMBL" id="QLNQ01000022">
    <property type="protein sequence ID" value="RCK64613.1"/>
    <property type="molecule type" value="Genomic_DNA"/>
</dbReference>
<keyword evidence="1" id="KW-0433">Leucine-rich repeat</keyword>
<feature type="region of interest" description="Disordered" evidence="3">
    <location>
        <begin position="353"/>
        <end position="377"/>
    </location>
</feature>
<dbReference type="GO" id="GO:0035591">
    <property type="term" value="F:signaling adaptor activity"/>
    <property type="evidence" value="ECO:0007669"/>
    <property type="project" value="TreeGrafter"/>
</dbReference>
<dbReference type="PRINTS" id="PR00019">
    <property type="entry name" value="LEURICHRPT"/>
</dbReference>
<reference evidence="4 5" key="1">
    <citation type="submission" date="2018-06" db="EMBL/GenBank/DDBJ databases">
        <title>Whole genome sequencing of Candida tropicalis (genome annotated by CSBL at Korea University).</title>
        <authorList>
            <person name="Ahn J."/>
        </authorList>
    </citation>
    <scope>NUCLEOTIDE SEQUENCE [LARGE SCALE GENOMIC DNA]</scope>
    <source>
        <strain evidence="4 5">ATCC 20962</strain>
    </source>
</reference>
<dbReference type="SMART" id="SM00365">
    <property type="entry name" value="LRR_SD22"/>
    <property type="match status" value="6"/>
</dbReference>
<proteinExistence type="predicted"/>
<evidence type="ECO:0000313" key="4">
    <source>
        <dbReference type="EMBL" id="RCK64613.1"/>
    </source>
</evidence>
<feature type="compositionally biased region" description="Polar residues" evidence="3">
    <location>
        <begin position="99"/>
        <end position="115"/>
    </location>
</feature>
<dbReference type="InterPro" id="IPR032675">
    <property type="entry name" value="LRR_dom_sf"/>
</dbReference>
<keyword evidence="5" id="KW-1185">Reference proteome</keyword>
<organism evidence="4 5">
    <name type="scientific">Candida viswanathii</name>
    <dbReference type="NCBI Taxonomy" id="5486"/>
    <lineage>
        <taxon>Eukaryota</taxon>
        <taxon>Fungi</taxon>
        <taxon>Dikarya</taxon>
        <taxon>Ascomycota</taxon>
        <taxon>Saccharomycotina</taxon>
        <taxon>Pichiomycetes</taxon>
        <taxon>Debaryomycetaceae</taxon>
        <taxon>Candida/Lodderomyces clade</taxon>
        <taxon>Candida</taxon>
    </lineage>
</organism>
<feature type="region of interest" description="Disordered" evidence="3">
    <location>
        <begin position="427"/>
        <end position="542"/>
    </location>
</feature>
<feature type="region of interest" description="Disordered" evidence="3">
    <location>
        <begin position="273"/>
        <end position="306"/>
    </location>
</feature>
<comment type="caution">
    <text evidence="4">The sequence shown here is derived from an EMBL/GenBank/DDBJ whole genome shotgun (WGS) entry which is preliminary data.</text>
</comment>
<feature type="region of interest" description="Disordered" evidence="3">
    <location>
        <begin position="1"/>
        <end position="52"/>
    </location>
</feature>
<dbReference type="InterPro" id="IPR003591">
    <property type="entry name" value="Leu-rich_rpt_typical-subtyp"/>
</dbReference>
<evidence type="ECO:0000256" key="2">
    <source>
        <dbReference type="ARBA" id="ARBA00022737"/>
    </source>
</evidence>
<evidence type="ECO:0000256" key="1">
    <source>
        <dbReference type="ARBA" id="ARBA00022614"/>
    </source>
</evidence>
<feature type="compositionally biased region" description="Basic and acidic residues" evidence="3">
    <location>
        <begin position="747"/>
        <end position="760"/>
    </location>
</feature>
<accession>A0A367YFG7</accession>
<feature type="compositionally biased region" description="Basic and acidic residues" evidence="3">
    <location>
        <begin position="33"/>
        <end position="52"/>
    </location>
</feature>
<dbReference type="Pfam" id="PF12799">
    <property type="entry name" value="LRR_4"/>
    <property type="match status" value="1"/>
</dbReference>
<feature type="compositionally biased region" description="Low complexity" evidence="3">
    <location>
        <begin position="462"/>
        <end position="471"/>
    </location>
</feature>
<dbReference type="GO" id="GO:0031028">
    <property type="term" value="P:septation initiation signaling"/>
    <property type="evidence" value="ECO:0007669"/>
    <property type="project" value="TreeGrafter"/>
</dbReference>